<dbReference type="PANTHER" id="PTHR48111">
    <property type="entry name" value="REGULATOR OF RPOS"/>
    <property type="match status" value="1"/>
</dbReference>
<evidence type="ECO:0000256" key="3">
    <source>
        <dbReference type="ARBA" id="ARBA00023015"/>
    </source>
</evidence>
<dbReference type="InterPro" id="IPR036388">
    <property type="entry name" value="WH-like_DNA-bd_sf"/>
</dbReference>
<evidence type="ECO:0000313" key="10">
    <source>
        <dbReference type="EMBL" id="NYD42641.1"/>
    </source>
</evidence>
<evidence type="ECO:0000256" key="5">
    <source>
        <dbReference type="ARBA" id="ARBA00023163"/>
    </source>
</evidence>
<sequence>MRILVVEDDKRVASAVRRGLQEHGYAVDVALTGTDGHWLATENAYDAIVLDSMLPGMSGEEICNDLREQGDWTPILILTARSGAAEEATALDAGADDFLAKPFSYVVLLARLRALLRRGGKERPAVLTAGDLRLDPATHRAWRGDAELALTPRQFSLLEFLLRRKGEVLPKSEILAHVWDFTFDGDPNIVEVYVRQLRTRIDEPFGRASVQTVRLVGYRMDPDGG</sequence>
<evidence type="ECO:0000259" key="8">
    <source>
        <dbReference type="PROSITE" id="PS50110"/>
    </source>
</evidence>
<dbReference type="Proteomes" id="UP000535511">
    <property type="component" value="Unassembled WGS sequence"/>
</dbReference>
<accession>A0A7Y9E7I9</accession>
<evidence type="ECO:0000256" key="4">
    <source>
        <dbReference type="ARBA" id="ARBA00023125"/>
    </source>
</evidence>
<dbReference type="SUPFAM" id="SSF52172">
    <property type="entry name" value="CheY-like"/>
    <property type="match status" value="1"/>
</dbReference>
<feature type="domain" description="OmpR/PhoB-type" evidence="9">
    <location>
        <begin position="124"/>
        <end position="222"/>
    </location>
</feature>
<dbReference type="InterPro" id="IPR039420">
    <property type="entry name" value="WalR-like"/>
</dbReference>
<dbReference type="GO" id="GO:0032993">
    <property type="term" value="C:protein-DNA complex"/>
    <property type="evidence" value="ECO:0007669"/>
    <property type="project" value="TreeGrafter"/>
</dbReference>
<proteinExistence type="predicted"/>
<dbReference type="PROSITE" id="PS51755">
    <property type="entry name" value="OMPR_PHOB"/>
    <property type="match status" value="1"/>
</dbReference>
<dbReference type="GO" id="GO:0005829">
    <property type="term" value="C:cytosol"/>
    <property type="evidence" value="ECO:0007669"/>
    <property type="project" value="TreeGrafter"/>
</dbReference>
<dbReference type="PANTHER" id="PTHR48111:SF1">
    <property type="entry name" value="TWO-COMPONENT RESPONSE REGULATOR ORR33"/>
    <property type="match status" value="1"/>
</dbReference>
<dbReference type="EMBL" id="JACCBG010000001">
    <property type="protein sequence ID" value="NYD42641.1"/>
    <property type="molecule type" value="Genomic_DNA"/>
</dbReference>
<evidence type="ECO:0000256" key="6">
    <source>
        <dbReference type="PROSITE-ProRule" id="PRU00169"/>
    </source>
</evidence>
<dbReference type="SMART" id="SM00448">
    <property type="entry name" value="REC"/>
    <property type="match status" value="1"/>
</dbReference>
<keyword evidence="2" id="KW-0902">Two-component regulatory system</keyword>
<dbReference type="GO" id="GO:0006355">
    <property type="term" value="P:regulation of DNA-templated transcription"/>
    <property type="evidence" value="ECO:0007669"/>
    <property type="project" value="InterPro"/>
</dbReference>
<dbReference type="Gene3D" id="1.10.10.10">
    <property type="entry name" value="Winged helix-like DNA-binding domain superfamily/Winged helix DNA-binding domain"/>
    <property type="match status" value="1"/>
</dbReference>
<dbReference type="PROSITE" id="PS50110">
    <property type="entry name" value="RESPONSE_REGULATORY"/>
    <property type="match status" value="1"/>
</dbReference>
<dbReference type="CDD" id="cd19935">
    <property type="entry name" value="REC_OmpR_CusR-like"/>
    <property type="match status" value="1"/>
</dbReference>
<protein>
    <submittedName>
        <fullName evidence="10">DNA-binding response OmpR family regulator</fullName>
    </submittedName>
</protein>
<dbReference type="AlphaFoldDB" id="A0A7Y9E7I9"/>
<dbReference type="GO" id="GO:0000156">
    <property type="term" value="F:phosphorelay response regulator activity"/>
    <property type="evidence" value="ECO:0007669"/>
    <property type="project" value="TreeGrafter"/>
</dbReference>
<feature type="DNA-binding region" description="OmpR/PhoB-type" evidence="7">
    <location>
        <begin position="124"/>
        <end position="222"/>
    </location>
</feature>
<evidence type="ECO:0000259" key="9">
    <source>
        <dbReference type="PROSITE" id="PS51755"/>
    </source>
</evidence>
<evidence type="ECO:0000256" key="2">
    <source>
        <dbReference type="ARBA" id="ARBA00023012"/>
    </source>
</evidence>
<feature type="modified residue" description="4-aspartylphosphate" evidence="6">
    <location>
        <position position="51"/>
    </location>
</feature>
<keyword evidence="3" id="KW-0805">Transcription regulation</keyword>
<feature type="domain" description="Response regulatory" evidence="8">
    <location>
        <begin position="2"/>
        <end position="116"/>
    </location>
</feature>
<dbReference type="InterPro" id="IPR001867">
    <property type="entry name" value="OmpR/PhoB-type_DNA-bd"/>
</dbReference>
<evidence type="ECO:0000313" key="11">
    <source>
        <dbReference type="Proteomes" id="UP000535511"/>
    </source>
</evidence>
<organism evidence="10 11">
    <name type="scientific">Nocardioides panaciterrulae</name>
    <dbReference type="NCBI Taxonomy" id="661492"/>
    <lineage>
        <taxon>Bacteria</taxon>
        <taxon>Bacillati</taxon>
        <taxon>Actinomycetota</taxon>
        <taxon>Actinomycetes</taxon>
        <taxon>Propionibacteriales</taxon>
        <taxon>Nocardioidaceae</taxon>
        <taxon>Nocardioides</taxon>
    </lineage>
</organism>
<dbReference type="CDD" id="cd00383">
    <property type="entry name" value="trans_reg_C"/>
    <property type="match status" value="1"/>
</dbReference>
<dbReference type="FunFam" id="1.10.10.10:FF:000005">
    <property type="entry name" value="Two-component system response regulator"/>
    <property type="match status" value="1"/>
</dbReference>
<name>A0A7Y9E7I9_9ACTN</name>
<evidence type="ECO:0000256" key="1">
    <source>
        <dbReference type="ARBA" id="ARBA00022553"/>
    </source>
</evidence>
<gene>
    <name evidence="10" type="ORF">BJZ21_002724</name>
</gene>
<dbReference type="FunFam" id="3.40.50.2300:FF:000002">
    <property type="entry name" value="DNA-binding response regulator PhoP"/>
    <property type="match status" value="1"/>
</dbReference>
<dbReference type="SMART" id="SM00862">
    <property type="entry name" value="Trans_reg_C"/>
    <property type="match status" value="1"/>
</dbReference>
<reference evidence="10 11" key="1">
    <citation type="submission" date="2020-07" db="EMBL/GenBank/DDBJ databases">
        <title>Sequencing the genomes of 1000 actinobacteria strains.</title>
        <authorList>
            <person name="Klenk H.-P."/>
        </authorList>
    </citation>
    <scope>NUCLEOTIDE SEQUENCE [LARGE SCALE GENOMIC DNA]</scope>
    <source>
        <strain evidence="10 11">DSM 21350</strain>
    </source>
</reference>
<dbReference type="GO" id="GO:0000976">
    <property type="term" value="F:transcription cis-regulatory region binding"/>
    <property type="evidence" value="ECO:0007669"/>
    <property type="project" value="TreeGrafter"/>
</dbReference>
<dbReference type="RefSeq" id="WP_179664256.1">
    <property type="nucleotide sequence ID" value="NZ_JACCBG010000001.1"/>
</dbReference>
<evidence type="ECO:0000256" key="7">
    <source>
        <dbReference type="PROSITE-ProRule" id="PRU01091"/>
    </source>
</evidence>
<dbReference type="Pfam" id="PF00072">
    <property type="entry name" value="Response_reg"/>
    <property type="match status" value="1"/>
</dbReference>
<keyword evidence="11" id="KW-1185">Reference proteome</keyword>
<comment type="caution">
    <text evidence="10">The sequence shown here is derived from an EMBL/GenBank/DDBJ whole genome shotgun (WGS) entry which is preliminary data.</text>
</comment>
<keyword evidence="1 6" id="KW-0597">Phosphoprotein</keyword>
<dbReference type="InterPro" id="IPR001789">
    <property type="entry name" value="Sig_transdc_resp-reg_receiver"/>
</dbReference>
<dbReference type="InterPro" id="IPR011006">
    <property type="entry name" value="CheY-like_superfamily"/>
</dbReference>
<dbReference type="Pfam" id="PF00486">
    <property type="entry name" value="Trans_reg_C"/>
    <property type="match status" value="1"/>
</dbReference>
<keyword evidence="4 7" id="KW-0238">DNA-binding</keyword>
<keyword evidence="5" id="KW-0804">Transcription</keyword>
<dbReference type="Gene3D" id="3.40.50.2300">
    <property type="match status" value="1"/>
</dbReference>